<dbReference type="KEGG" id="phet:94292459"/>
<comment type="caution">
    <text evidence="1">The sequence shown here is derived from an EMBL/GenBank/DDBJ whole genome shotgun (WGS) entry which is preliminary data.</text>
</comment>
<organism evidence="1 2">
    <name type="scientific">Porcisia hertigi</name>
    <dbReference type="NCBI Taxonomy" id="2761500"/>
    <lineage>
        <taxon>Eukaryota</taxon>
        <taxon>Discoba</taxon>
        <taxon>Euglenozoa</taxon>
        <taxon>Kinetoplastea</taxon>
        <taxon>Metakinetoplastina</taxon>
        <taxon>Trypanosomatida</taxon>
        <taxon>Trypanosomatidae</taxon>
        <taxon>Leishmaniinae</taxon>
        <taxon>Porcisia</taxon>
    </lineage>
</organism>
<evidence type="ECO:0000313" key="1">
    <source>
        <dbReference type="EMBL" id="KAG5510931.1"/>
    </source>
</evidence>
<gene>
    <name evidence="1" type="ORF">JKF63_06432</name>
</gene>
<proteinExistence type="predicted"/>
<evidence type="ECO:0000313" key="2">
    <source>
        <dbReference type="Proteomes" id="UP000674318"/>
    </source>
</evidence>
<keyword evidence="2" id="KW-1185">Reference proteome</keyword>
<dbReference type="OrthoDB" id="273174at2759"/>
<dbReference type="GeneID" id="94292459"/>
<dbReference type="AlphaFoldDB" id="A0A836YHN5"/>
<reference evidence="1 2" key="1">
    <citation type="submission" date="2021-02" db="EMBL/GenBank/DDBJ databases">
        <title>Porcisia hertigi Genome sequencing and assembly.</title>
        <authorList>
            <person name="Almutairi H."/>
            <person name="Gatherer D."/>
        </authorList>
    </citation>
    <scope>NUCLEOTIDE SEQUENCE [LARGE SCALE GENOMIC DNA]</scope>
    <source>
        <strain evidence="1 2">C119</strain>
    </source>
</reference>
<dbReference type="EMBL" id="JAFJZO010000007">
    <property type="protein sequence ID" value="KAG5510931.1"/>
    <property type="molecule type" value="Genomic_DNA"/>
</dbReference>
<name>A0A836YHN5_9TRYP</name>
<accession>A0A836YHN5</accession>
<dbReference type="Proteomes" id="UP000674318">
    <property type="component" value="Unassembled WGS sequence"/>
</dbReference>
<protein>
    <submittedName>
        <fullName evidence="1">Uncharacterized protein</fullName>
    </submittedName>
</protein>
<sequence length="511" mass="54047">MFVRIRGKGASPENSQAAVMHIRGFRHTHSPPPPNSYFSVLTSASGTASTSSNDGAAVSTSNSVSPPTTTMQPFRFALFPVGVHSAALTAAQTQHMRRSTAASPPADARCDETTAATLVPQTALEGEMARMLWTEIWNLYDILYDEVPLLPWVETTGDGAEAAAVTEALERELRAVASSSAAGVTATELRSLASLADITNGFKLASTLEGNHQVVVCPHYHFPSPLPESSFRCIGGYRSPAPAGPQTTASAASREGPVIVLDLAELPIALAGGKAMVNIAWYIAFAAMQPDSVLLCCRAVVVRLPYTCVPTYTQAHSHSVSSTSPSGAEPTVADAFRDMVDFIGEHISAVYHGMVLSLQATSPELAAKCMTAPPVVVVGSAPAALSSCLRSLLGDFPASDTERPDVASVLIFHGDHLRTAAVRSSSANGVHGVAEDCTAQMVKEYRSIAEDCGCPAAFETVLVPLRVLLERGEEPWDEYTRRERGRLNFCPCCGDCNHSNGDRSGSHSHGP</sequence>
<dbReference type="RefSeq" id="XP_067759403.1">
    <property type="nucleotide sequence ID" value="XM_067902382.1"/>
</dbReference>